<evidence type="ECO:0000313" key="8">
    <source>
        <dbReference type="EMBL" id="ARV85586.1"/>
    </source>
</evidence>
<feature type="transmembrane region" description="Helical" evidence="7">
    <location>
        <begin position="250"/>
        <end position="271"/>
    </location>
</feature>
<feature type="transmembrane region" description="Helical" evidence="7">
    <location>
        <begin position="283"/>
        <end position="305"/>
    </location>
</feature>
<feature type="transmembrane region" description="Helical" evidence="7">
    <location>
        <begin position="225"/>
        <end position="244"/>
    </location>
</feature>
<dbReference type="Gene3D" id="1.10.357.140">
    <property type="entry name" value="UbiA prenyltransferase"/>
    <property type="match status" value="1"/>
</dbReference>
<evidence type="ECO:0000256" key="6">
    <source>
        <dbReference type="ARBA" id="ARBA00023136"/>
    </source>
</evidence>
<dbReference type="GO" id="GO:0016765">
    <property type="term" value="F:transferase activity, transferring alkyl or aryl (other than methyl) groups"/>
    <property type="evidence" value="ECO:0007669"/>
    <property type="project" value="InterPro"/>
</dbReference>
<feature type="transmembrane region" description="Helical" evidence="7">
    <location>
        <begin position="148"/>
        <end position="169"/>
    </location>
</feature>
<name>A0A218L3K8_LOTJA</name>
<comment type="subcellular location">
    <subcellularLocation>
        <location evidence="1">Plastid</location>
        <location evidence="1">Chloroplast membrane</location>
        <topology evidence="1">Multi-pass membrane protein</topology>
    </subcellularLocation>
</comment>
<gene>
    <name evidence="8" type="primary">PT2</name>
</gene>
<keyword evidence="4 7" id="KW-0812">Transmembrane</keyword>
<evidence type="ECO:0000256" key="2">
    <source>
        <dbReference type="ARBA" id="ARBA00005985"/>
    </source>
</evidence>
<dbReference type="Pfam" id="PF01040">
    <property type="entry name" value="UbiA"/>
    <property type="match status" value="1"/>
</dbReference>
<keyword evidence="3" id="KW-0808">Transferase</keyword>
<sequence>MESYLVGSFPHASSITTGGNLLRSKANNNIYHASSYVPKSSQHKWKAKKEYPVSRSRMPCLNNHYKYTEGLSTYQEDDRKYSIKTSLIGSSFESEPHAADLQSSLDSAKKFLVAFYRFSTPYSYATIAKILYTASISLLAVEKSSDMSLLFFTGLLKVVIPQIFMGIYLNGVNQLYDIEIDKINKPHLPLASGQLSYTTAVFIMTSSLILSCCLAWIFGSQPLNWNLMLSFMILTAYSINVPLLRWKGNPILAAMTFTSLWGFIYPITYFLHMQTFVFKRPAVFPRSLAFVHVLLSFYFVGISFLKDIPDIEGDKKFGIHSFSMRFGKKRVFWICVSLLEMAFGVGLLVGATSSCLSNRIVTVLGHAVLASVLGFHAKFVDLESNASTMSFYKLVWKLLYAECFLIPFLR</sequence>
<proteinExistence type="evidence at transcript level"/>
<evidence type="ECO:0000256" key="1">
    <source>
        <dbReference type="ARBA" id="ARBA00004508"/>
    </source>
</evidence>
<evidence type="ECO:0000256" key="4">
    <source>
        <dbReference type="ARBA" id="ARBA00022692"/>
    </source>
</evidence>
<accession>A0A218L3K8</accession>
<protein>
    <submittedName>
        <fullName evidence="8">PT2 protein</fullName>
    </submittedName>
</protein>
<comment type="similarity">
    <text evidence="2">Belongs to the UbiA prenyltransferase family.</text>
</comment>
<feature type="transmembrane region" description="Helical" evidence="7">
    <location>
        <begin position="195"/>
        <end position="218"/>
    </location>
</feature>
<dbReference type="EMBL" id="KX228697">
    <property type="protein sequence ID" value="ARV85586.1"/>
    <property type="molecule type" value="mRNA"/>
</dbReference>
<dbReference type="AlphaFoldDB" id="A0A218L3K8"/>
<dbReference type="InterPro" id="IPR000537">
    <property type="entry name" value="UbiA_prenyltransferase"/>
</dbReference>
<feature type="transmembrane region" description="Helical" evidence="7">
    <location>
        <begin position="122"/>
        <end position="141"/>
    </location>
</feature>
<feature type="transmembrane region" description="Helical" evidence="7">
    <location>
        <begin position="331"/>
        <end position="349"/>
    </location>
</feature>
<keyword evidence="5 7" id="KW-1133">Transmembrane helix</keyword>
<dbReference type="InterPro" id="IPR044878">
    <property type="entry name" value="UbiA_sf"/>
</dbReference>
<dbReference type="GO" id="GO:0031969">
    <property type="term" value="C:chloroplast membrane"/>
    <property type="evidence" value="ECO:0007669"/>
    <property type="project" value="UniProtKB-SubCell"/>
</dbReference>
<evidence type="ECO:0000256" key="7">
    <source>
        <dbReference type="SAM" id="Phobius"/>
    </source>
</evidence>
<keyword evidence="6 7" id="KW-0472">Membrane</keyword>
<reference evidence="8" key="1">
    <citation type="submission" date="2016-05" db="EMBL/GenBank/DDBJ databases">
        <title>Genistein 8-Dimethylallytransferase Regulates the Non-methoxy Phytoalexin Biosynthesis in Lotus japonicus.</title>
        <authorList>
            <person name="Liu J."/>
            <person name="Jiang W."/>
            <person name="Pang Y."/>
        </authorList>
    </citation>
    <scope>NUCLEOTIDE SEQUENCE</scope>
</reference>
<dbReference type="Gene3D" id="1.20.120.1780">
    <property type="entry name" value="UbiA prenyltransferase"/>
    <property type="match status" value="1"/>
</dbReference>
<organism evidence="8">
    <name type="scientific">Lotus japonicus</name>
    <name type="common">Lotus corniculatus var. japonicus</name>
    <dbReference type="NCBI Taxonomy" id="34305"/>
    <lineage>
        <taxon>Eukaryota</taxon>
        <taxon>Viridiplantae</taxon>
        <taxon>Streptophyta</taxon>
        <taxon>Embryophyta</taxon>
        <taxon>Tracheophyta</taxon>
        <taxon>Spermatophyta</taxon>
        <taxon>Magnoliopsida</taxon>
        <taxon>eudicotyledons</taxon>
        <taxon>Gunneridae</taxon>
        <taxon>Pentapetalae</taxon>
        <taxon>rosids</taxon>
        <taxon>fabids</taxon>
        <taxon>Fabales</taxon>
        <taxon>Fabaceae</taxon>
        <taxon>Papilionoideae</taxon>
        <taxon>50 kb inversion clade</taxon>
        <taxon>NPAAA clade</taxon>
        <taxon>Hologalegina</taxon>
        <taxon>robinioid clade</taxon>
        <taxon>Loteae</taxon>
        <taxon>Lotus</taxon>
    </lineage>
</organism>
<dbReference type="PANTHER" id="PTHR43009">
    <property type="entry name" value="HOMOGENTISATE SOLANESYLTRANSFERASE, CHLOROPLASTIC"/>
    <property type="match status" value="1"/>
</dbReference>
<evidence type="ECO:0000256" key="5">
    <source>
        <dbReference type="ARBA" id="ARBA00022989"/>
    </source>
</evidence>
<dbReference type="PANTHER" id="PTHR43009:SF6">
    <property type="entry name" value="HOMOGENTISATE PHYTYLTRANSFERASE 1, CHLOROPLASTIC"/>
    <property type="match status" value="1"/>
</dbReference>
<evidence type="ECO:0000256" key="3">
    <source>
        <dbReference type="ARBA" id="ARBA00022679"/>
    </source>
</evidence>